<comment type="cofactor">
    <cofactor evidence="1">
        <name>Mg(2+)</name>
        <dbReference type="ChEBI" id="CHEBI:18420"/>
    </cofactor>
</comment>
<evidence type="ECO:0000256" key="1">
    <source>
        <dbReference type="ARBA" id="ARBA00001946"/>
    </source>
</evidence>
<dbReference type="PIRSF" id="PIRSF015582">
    <property type="entry name" value="Cit_lyase_B"/>
    <property type="match status" value="1"/>
</dbReference>
<dbReference type="InterPro" id="IPR040442">
    <property type="entry name" value="Pyrv_kinase-like_dom_sf"/>
</dbReference>
<organism evidence="8 9">
    <name type="scientific">Peteryoungia ipomoeae</name>
    <dbReference type="NCBI Taxonomy" id="1210932"/>
    <lineage>
        <taxon>Bacteria</taxon>
        <taxon>Pseudomonadati</taxon>
        <taxon>Pseudomonadota</taxon>
        <taxon>Alphaproteobacteria</taxon>
        <taxon>Hyphomicrobiales</taxon>
        <taxon>Rhizobiaceae</taxon>
        <taxon>Peteryoungia</taxon>
    </lineage>
</organism>
<comment type="caution">
    <text evidence="8">The sequence shown here is derived from an EMBL/GenBank/DDBJ whole genome shotgun (WGS) entry which is preliminary data.</text>
</comment>
<dbReference type="GO" id="GO:0000287">
    <property type="term" value="F:magnesium ion binding"/>
    <property type="evidence" value="ECO:0007669"/>
    <property type="project" value="TreeGrafter"/>
</dbReference>
<dbReference type="Pfam" id="PF03328">
    <property type="entry name" value="HpcH_HpaI"/>
    <property type="match status" value="1"/>
</dbReference>
<dbReference type="InterPro" id="IPR011206">
    <property type="entry name" value="Citrate_lyase_beta/mcl1/mcl2"/>
</dbReference>
<keyword evidence="8" id="KW-0456">Lyase</keyword>
<keyword evidence="9" id="KW-1185">Reference proteome</keyword>
<evidence type="ECO:0000256" key="3">
    <source>
        <dbReference type="ARBA" id="ARBA00022723"/>
    </source>
</evidence>
<dbReference type="Proteomes" id="UP000308828">
    <property type="component" value="Unassembled WGS sequence"/>
</dbReference>
<dbReference type="SUPFAM" id="SSF51621">
    <property type="entry name" value="Phosphoenolpyruvate/pyruvate domain"/>
    <property type="match status" value="1"/>
</dbReference>
<dbReference type="EMBL" id="STGV01000006">
    <property type="protein sequence ID" value="THV20896.1"/>
    <property type="molecule type" value="Genomic_DNA"/>
</dbReference>
<comment type="similarity">
    <text evidence="2">Belongs to the HpcH/HpaI aldolase family.</text>
</comment>
<feature type="domain" description="HpcH/HpaI aldolase/citrate lyase" evidence="7">
    <location>
        <begin position="4"/>
        <end position="215"/>
    </location>
</feature>
<protein>
    <submittedName>
        <fullName evidence="8">CoA ester lyase</fullName>
    </submittedName>
</protein>
<dbReference type="OrthoDB" id="9800547at2"/>
<dbReference type="Gene3D" id="3.20.20.60">
    <property type="entry name" value="Phosphoenolpyruvate-binding domains"/>
    <property type="match status" value="1"/>
</dbReference>
<gene>
    <name evidence="8" type="ORF">FAA97_17010</name>
</gene>
<evidence type="ECO:0000313" key="8">
    <source>
        <dbReference type="EMBL" id="THV20896.1"/>
    </source>
</evidence>
<accession>A0A4V4HM60</accession>
<keyword evidence="3 6" id="KW-0479">Metal-binding</keyword>
<name>A0A4V4HM60_9HYPH</name>
<dbReference type="GO" id="GO:0016829">
    <property type="term" value="F:lyase activity"/>
    <property type="evidence" value="ECO:0007669"/>
    <property type="project" value="UniProtKB-KW"/>
</dbReference>
<dbReference type="InterPro" id="IPR005000">
    <property type="entry name" value="Aldolase/citrate-lyase_domain"/>
</dbReference>
<evidence type="ECO:0000256" key="4">
    <source>
        <dbReference type="ARBA" id="ARBA00022842"/>
    </source>
</evidence>
<feature type="binding site" evidence="6">
    <location>
        <position position="147"/>
    </location>
    <ligand>
        <name>Mg(2+)</name>
        <dbReference type="ChEBI" id="CHEBI:18420"/>
    </ligand>
</feature>
<dbReference type="PANTHER" id="PTHR32308:SF0">
    <property type="entry name" value="HPCH_HPAI ALDOLASE_CITRATE LYASE DOMAIN-CONTAINING PROTEIN"/>
    <property type="match status" value="1"/>
</dbReference>
<dbReference type="GO" id="GO:0006107">
    <property type="term" value="P:oxaloacetate metabolic process"/>
    <property type="evidence" value="ECO:0007669"/>
    <property type="project" value="TreeGrafter"/>
</dbReference>
<dbReference type="PANTHER" id="PTHR32308">
    <property type="entry name" value="LYASE BETA SUBUNIT, PUTATIVE (AFU_ORTHOLOGUE AFUA_4G13030)-RELATED"/>
    <property type="match status" value="1"/>
</dbReference>
<sequence length="282" mass="30298">MIASLLYVPGNAPRFLEKAGQRGADVVIIDLEDAVPEAAKTEARDGLARWVPAIRKSGCQVFVRVNQSDRLADDAIAATLAGADALYIPKVNSPNILVNLAEVVTPHEADRAPIGFVPLIEDMKGLFEVRSIAQAARVFALTSGGEDLATAMGARPTPEVLRYPKLMIHYAAKEAGILSFGMLRTTVDFADTDALRAAALEARDFGFDGATCIHPSVVPILNAGFAPTEEEVSWARKVIAASQQEEAAGRGAFMLDDRFIDAPIVTRARNLLQKFEKGRLTA</sequence>
<feature type="binding site" evidence="6">
    <location>
        <position position="121"/>
    </location>
    <ligand>
        <name>Mg(2+)</name>
        <dbReference type="ChEBI" id="CHEBI:18420"/>
    </ligand>
</feature>
<evidence type="ECO:0000259" key="7">
    <source>
        <dbReference type="Pfam" id="PF03328"/>
    </source>
</evidence>
<evidence type="ECO:0000256" key="6">
    <source>
        <dbReference type="PIRSR" id="PIRSR015582-2"/>
    </source>
</evidence>
<dbReference type="AlphaFoldDB" id="A0A4V4HM60"/>
<evidence type="ECO:0000313" key="9">
    <source>
        <dbReference type="Proteomes" id="UP000308828"/>
    </source>
</evidence>
<evidence type="ECO:0000256" key="2">
    <source>
        <dbReference type="ARBA" id="ARBA00005568"/>
    </source>
</evidence>
<keyword evidence="4 6" id="KW-0460">Magnesium</keyword>
<proteinExistence type="inferred from homology"/>
<dbReference type="InterPro" id="IPR015813">
    <property type="entry name" value="Pyrv/PenolPyrv_kinase-like_dom"/>
</dbReference>
<reference evidence="8 9" key="1">
    <citation type="submission" date="2019-04" db="EMBL/GenBank/DDBJ databases">
        <title>Genome sequence of strain shin9-1.</title>
        <authorList>
            <person name="Gao J."/>
            <person name="Sun J."/>
        </authorList>
    </citation>
    <scope>NUCLEOTIDE SEQUENCE [LARGE SCALE GENOMIC DNA]</scope>
    <source>
        <strain evidence="9">shin9-1</strain>
    </source>
</reference>
<feature type="binding site" evidence="5">
    <location>
        <position position="121"/>
    </location>
    <ligand>
        <name>substrate</name>
    </ligand>
</feature>
<feature type="binding site" evidence="5">
    <location>
        <position position="64"/>
    </location>
    <ligand>
        <name>substrate</name>
    </ligand>
</feature>
<evidence type="ECO:0000256" key="5">
    <source>
        <dbReference type="PIRSR" id="PIRSR015582-1"/>
    </source>
</evidence>
<dbReference type="RefSeq" id="WP_136599756.1">
    <property type="nucleotide sequence ID" value="NZ_STGV01000006.1"/>
</dbReference>